<feature type="region of interest" description="Disordered" evidence="1">
    <location>
        <begin position="1"/>
        <end position="43"/>
    </location>
</feature>
<reference evidence="2" key="2">
    <citation type="submission" date="2020-10" db="EMBL/GenBank/DDBJ databases">
        <authorList>
            <person name="Scholz U."/>
            <person name="Mascher M."/>
            <person name="Fiebig A."/>
        </authorList>
    </citation>
    <scope>NUCLEOTIDE SEQUENCE [LARGE SCALE GENOMIC DNA]</scope>
    <source>
        <strain evidence="2">cv. Morex</strain>
    </source>
</reference>
<evidence type="ECO:0000256" key="1">
    <source>
        <dbReference type="SAM" id="MobiDB-lite"/>
    </source>
</evidence>
<organism evidence="2 3">
    <name type="scientific">Hordeum vulgare subsp. vulgare</name>
    <name type="common">Domesticated barley</name>
    <dbReference type="NCBI Taxonomy" id="112509"/>
    <lineage>
        <taxon>Eukaryota</taxon>
        <taxon>Viridiplantae</taxon>
        <taxon>Streptophyta</taxon>
        <taxon>Embryophyta</taxon>
        <taxon>Tracheophyta</taxon>
        <taxon>Spermatophyta</taxon>
        <taxon>Magnoliopsida</taxon>
        <taxon>Liliopsida</taxon>
        <taxon>Poales</taxon>
        <taxon>Poaceae</taxon>
        <taxon>BOP clade</taxon>
        <taxon>Pooideae</taxon>
        <taxon>Triticodae</taxon>
        <taxon>Triticeae</taxon>
        <taxon>Hordeinae</taxon>
        <taxon>Hordeum</taxon>
    </lineage>
</organism>
<accession>A0A8I6X300</accession>
<dbReference type="Gramene" id="HORVU.MOREX.r3.3HG0219230.1">
    <property type="protein sequence ID" value="HORVU.MOREX.r3.3HG0219230.1.CDS1"/>
    <property type="gene ID" value="HORVU.MOREX.r3.3HG0219230"/>
</dbReference>
<keyword evidence="3" id="KW-1185">Reference proteome</keyword>
<dbReference type="EnsemblPlants" id="HORVU.MOREX.r3.3HG0219230.1">
    <property type="protein sequence ID" value="HORVU.MOREX.r3.3HG0219230.1.CDS1"/>
    <property type="gene ID" value="HORVU.MOREX.r3.3HG0219230"/>
</dbReference>
<name>A0A8I6X300_HORVV</name>
<protein>
    <submittedName>
        <fullName evidence="2">Uncharacterized protein</fullName>
    </submittedName>
</protein>
<evidence type="ECO:0000313" key="2">
    <source>
        <dbReference type="EnsemblPlants" id="HORVU.MOREX.r3.3HG0219230.1.CDS1"/>
    </source>
</evidence>
<proteinExistence type="predicted"/>
<feature type="compositionally biased region" description="Basic residues" evidence="1">
    <location>
        <begin position="22"/>
        <end position="34"/>
    </location>
</feature>
<dbReference type="Proteomes" id="UP000011116">
    <property type="component" value="Chromosome 3H"/>
</dbReference>
<reference evidence="3" key="1">
    <citation type="journal article" date="2012" name="Nature">
        <title>A physical, genetic and functional sequence assembly of the barley genome.</title>
        <authorList>
            <consortium name="The International Barley Genome Sequencing Consortium"/>
            <person name="Mayer K.F."/>
            <person name="Waugh R."/>
            <person name="Brown J.W."/>
            <person name="Schulman A."/>
            <person name="Langridge P."/>
            <person name="Platzer M."/>
            <person name="Fincher G.B."/>
            <person name="Muehlbauer G.J."/>
            <person name="Sato K."/>
            <person name="Close T.J."/>
            <person name="Wise R.P."/>
            <person name="Stein N."/>
        </authorList>
    </citation>
    <scope>NUCLEOTIDE SEQUENCE [LARGE SCALE GENOMIC DNA]</scope>
    <source>
        <strain evidence="3">cv. Morex</strain>
    </source>
</reference>
<dbReference type="Gramene" id="HORVU.MOREX.r2.3HG0182510.1">
    <property type="protein sequence ID" value="HORVU.MOREX.r2.3HG0182510.1.CDS.1"/>
    <property type="gene ID" value="HORVU.MOREX.r2.3HG0182510"/>
</dbReference>
<reference evidence="2" key="3">
    <citation type="submission" date="2022-01" db="UniProtKB">
        <authorList>
            <consortium name="EnsemblPlants"/>
        </authorList>
    </citation>
    <scope>IDENTIFICATION</scope>
    <source>
        <strain evidence="2">subsp. vulgare</strain>
    </source>
</reference>
<dbReference type="AlphaFoldDB" id="A0A8I6X300"/>
<evidence type="ECO:0000313" key="3">
    <source>
        <dbReference type="Proteomes" id="UP000011116"/>
    </source>
</evidence>
<sequence length="106" mass="12019">MLTKAQRIALSKEQQGGSTSISKKKGKGKMHSARKNFADSDDEDAFAPPRRKFDIKKVRYHKYGLLGHFKAACEEAPKQQALMAEEGDDGEMMLMCELVDSWKRVR</sequence>